<dbReference type="STRING" id="62324.A0A182RL54"/>
<dbReference type="AlphaFoldDB" id="A0A182RL54"/>
<dbReference type="GO" id="GO:0051301">
    <property type="term" value="P:cell division"/>
    <property type="evidence" value="ECO:0007669"/>
    <property type="project" value="UniProtKB-KW"/>
</dbReference>
<dbReference type="InterPro" id="IPR003511">
    <property type="entry name" value="HORMA_dom"/>
</dbReference>
<dbReference type="OrthoDB" id="1806at2759"/>
<dbReference type="Gene3D" id="3.30.900.10">
    <property type="entry name" value="HORMA domain"/>
    <property type="match status" value="1"/>
</dbReference>
<dbReference type="VEuPathDB" id="VectorBase:AFUN2_011116"/>
<dbReference type="GeneID" id="125772097"/>
<dbReference type="EnsemblMetazoa" id="AFUN020334-RA">
    <property type="protein sequence ID" value="AFUN020334-PA"/>
    <property type="gene ID" value="AFUN020334"/>
</dbReference>
<dbReference type="CTD" id="38656"/>
<keyword evidence="5" id="KW-0539">Nucleus</keyword>
<evidence type="ECO:0000256" key="1">
    <source>
        <dbReference type="ARBA" id="ARBA00004123"/>
    </source>
</evidence>
<dbReference type="InterPro" id="IPR036570">
    <property type="entry name" value="HORMA_dom_sf"/>
</dbReference>
<evidence type="ECO:0000259" key="7">
    <source>
        <dbReference type="PROSITE" id="PS50815"/>
    </source>
</evidence>
<dbReference type="PROSITE" id="PS50815">
    <property type="entry name" value="HORMA"/>
    <property type="match status" value="1"/>
</dbReference>
<evidence type="ECO:0000313" key="8">
    <source>
        <dbReference type="EnsemblMetazoa" id="AFUN020334-PA"/>
    </source>
</evidence>
<evidence type="ECO:0000256" key="2">
    <source>
        <dbReference type="ARBA" id="ARBA00010348"/>
    </source>
</evidence>
<dbReference type="RefSeq" id="XP_049299414.1">
    <property type="nucleotide sequence ID" value="XM_049443457.1"/>
</dbReference>
<dbReference type="GO" id="GO:0005654">
    <property type="term" value="C:nucleoplasm"/>
    <property type="evidence" value="ECO:0007669"/>
    <property type="project" value="TreeGrafter"/>
</dbReference>
<reference evidence="8" key="1">
    <citation type="submission" date="2020-05" db="UniProtKB">
        <authorList>
            <consortium name="EnsemblMetazoa"/>
        </authorList>
    </citation>
    <scope>IDENTIFICATION</scope>
    <source>
        <strain evidence="8">FUMOZ</strain>
    </source>
</reference>
<name>A0A182RL54_ANOFN</name>
<comment type="subcellular location">
    <subcellularLocation>
        <location evidence="1">Nucleus</location>
    </subcellularLocation>
</comment>
<keyword evidence="3" id="KW-0132">Cell division</keyword>
<proteinExistence type="inferred from homology"/>
<evidence type="ECO:0000256" key="5">
    <source>
        <dbReference type="ARBA" id="ARBA00023242"/>
    </source>
</evidence>
<organism evidence="8">
    <name type="scientific">Anopheles funestus</name>
    <name type="common">African malaria mosquito</name>
    <dbReference type="NCBI Taxonomy" id="62324"/>
    <lineage>
        <taxon>Eukaryota</taxon>
        <taxon>Metazoa</taxon>
        <taxon>Ecdysozoa</taxon>
        <taxon>Arthropoda</taxon>
        <taxon>Hexapoda</taxon>
        <taxon>Insecta</taxon>
        <taxon>Pterygota</taxon>
        <taxon>Neoptera</taxon>
        <taxon>Endopterygota</taxon>
        <taxon>Diptera</taxon>
        <taxon>Nematocera</taxon>
        <taxon>Culicoidea</taxon>
        <taxon>Culicidae</taxon>
        <taxon>Anophelinae</taxon>
        <taxon>Anopheles</taxon>
    </lineage>
</organism>
<comment type="similarity">
    <text evidence="2">Belongs to the MAD2 family.</text>
</comment>
<feature type="domain" description="HORMA" evidence="7">
    <location>
        <begin position="11"/>
        <end position="200"/>
    </location>
</feature>
<dbReference type="GO" id="GO:0007094">
    <property type="term" value="P:mitotic spindle assembly checkpoint signaling"/>
    <property type="evidence" value="ECO:0007669"/>
    <property type="project" value="TreeGrafter"/>
</dbReference>
<dbReference type="GO" id="GO:0005737">
    <property type="term" value="C:cytoplasm"/>
    <property type="evidence" value="ECO:0007669"/>
    <property type="project" value="TreeGrafter"/>
</dbReference>
<dbReference type="VEuPathDB" id="VectorBase:AFUN020334"/>
<keyword evidence="4" id="KW-0498">Mitosis</keyword>
<dbReference type="KEGG" id="afun:125772097"/>
<sequence length="207" mass="23888">MTTQDHIITLEGSASIIHEYLKYSVYSIIFQRGLYPSGDFLPEEYNGVPVMVSRDAKIKPYVERIMKEVQDLIVKRMITKVTVCIITVDKSEIIERWDFDIKPEYGNEEASPSEKPLSKIQSEIRNVMRQIISTVSFLPCLEERCSFDIMLYTPQSVFEQNPNLNNEFCEEDIKCIEIKNGQTVKLKQFSTGVNAVDTAVVYRLNEK</sequence>
<keyword evidence="6" id="KW-0131">Cell cycle</keyword>
<protein>
    <recommendedName>
        <fullName evidence="7">HORMA domain-containing protein</fullName>
    </recommendedName>
</protein>
<dbReference type="Pfam" id="PF02301">
    <property type="entry name" value="HORMA"/>
    <property type="match status" value="1"/>
</dbReference>
<dbReference type="SUPFAM" id="SSF56019">
    <property type="entry name" value="The spindle assembly checkpoint protein mad2"/>
    <property type="match status" value="1"/>
</dbReference>
<dbReference type="GO" id="GO:0000776">
    <property type="term" value="C:kinetochore"/>
    <property type="evidence" value="ECO:0007669"/>
    <property type="project" value="TreeGrafter"/>
</dbReference>
<dbReference type="PANTHER" id="PTHR11842:SF11">
    <property type="entry name" value="MITOTIC SPINDLE ASSEMBLY CHECKPOINT PROTEIN MAD2A"/>
    <property type="match status" value="1"/>
</dbReference>
<accession>A0A182RL54</accession>
<evidence type="ECO:0000256" key="6">
    <source>
        <dbReference type="ARBA" id="ARBA00023306"/>
    </source>
</evidence>
<evidence type="ECO:0000256" key="3">
    <source>
        <dbReference type="ARBA" id="ARBA00022618"/>
    </source>
</evidence>
<dbReference type="PANTHER" id="PTHR11842">
    <property type="entry name" value="MITOTIC SPINDLE ASSEMBLY CHECKPOINT PROTEIN MAD2"/>
    <property type="match status" value="1"/>
</dbReference>
<evidence type="ECO:0000256" key="4">
    <source>
        <dbReference type="ARBA" id="ARBA00022776"/>
    </source>
</evidence>
<dbReference type="InterPro" id="IPR045091">
    <property type="entry name" value="Mad2-like"/>
</dbReference>